<comment type="caution">
    <text evidence="1">The sequence shown here is derived from an EMBL/GenBank/DDBJ whole genome shotgun (WGS) entry which is preliminary data.</text>
</comment>
<proteinExistence type="predicted"/>
<dbReference type="EMBL" id="LAZR01070458">
    <property type="protein sequence ID" value="KKK40677.1"/>
    <property type="molecule type" value="Genomic_DNA"/>
</dbReference>
<gene>
    <name evidence="1" type="ORF">LCGC14_2994470</name>
</gene>
<accession>A0A0F8V851</accession>
<name>A0A0F8V851_9ZZZZ</name>
<protein>
    <submittedName>
        <fullName evidence="1">Uncharacterized protein</fullName>
    </submittedName>
</protein>
<evidence type="ECO:0000313" key="1">
    <source>
        <dbReference type="EMBL" id="KKK40677.1"/>
    </source>
</evidence>
<reference evidence="1" key="1">
    <citation type="journal article" date="2015" name="Nature">
        <title>Complex archaea that bridge the gap between prokaryotes and eukaryotes.</title>
        <authorList>
            <person name="Spang A."/>
            <person name="Saw J.H."/>
            <person name="Jorgensen S.L."/>
            <person name="Zaremba-Niedzwiedzka K."/>
            <person name="Martijn J."/>
            <person name="Lind A.E."/>
            <person name="van Eijk R."/>
            <person name="Schleper C."/>
            <person name="Guy L."/>
            <person name="Ettema T.J."/>
        </authorList>
    </citation>
    <scope>NUCLEOTIDE SEQUENCE</scope>
</reference>
<organism evidence="1">
    <name type="scientific">marine sediment metagenome</name>
    <dbReference type="NCBI Taxonomy" id="412755"/>
    <lineage>
        <taxon>unclassified sequences</taxon>
        <taxon>metagenomes</taxon>
        <taxon>ecological metagenomes</taxon>
    </lineage>
</organism>
<feature type="non-terminal residue" evidence="1">
    <location>
        <position position="54"/>
    </location>
</feature>
<sequence length="54" mass="6167">MLEQSIELSNLSDVVRWQDTNMPEPRTKAPALKKKFDVTILEPEQKLNLAMVIG</sequence>
<dbReference type="AlphaFoldDB" id="A0A0F8V851"/>